<name>A0ABW8MZF3_9MICC</name>
<sequence>MPTDHDIREAYENGLNDGALAELRRLRTFTGVSRATAPRHDLAEHLAYPEYERRLSYTVEQVRKELQELREERDRATERADETTRAWTEAIQAHRHARETVGVLGKVKSFIVEPFLPEKSIAQDAEAYLDKLYISVNEKDHKLRELQNEHTAVTGWLDEMYKVTTEAGQQRLDDRVAAARNISSRRFKVFAMKEYLEADPRRQLRWQGYDDLQFPGGADFGYHWRRDGDDDPVYGDPENGVGNWRAVWIGEIRETAVFISTPTRAAEVWLLGDHISSMDEAMDFFGPLEERQDERNSLALLLDAYTDTYLKKKPAQLRS</sequence>
<proteinExistence type="predicted"/>
<reference evidence="2 3" key="1">
    <citation type="submission" date="2024-10" db="EMBL/GenBank/DDBJ databases">
        <title>Novel secondary metabolite-producing bacteria for plant disease control.</title>
        <authorList>
            <person name="Chevrette M."/>
        </authorList>
    </citation>
    <scope>NUCLEOTIDE SEQUENCE [LARGE SCALE GENOMIC DNA]</scope>
    <source>
        <strain evidence="2 3">J30 TE3557</strain>
    </source>
</reference>
<gene>
    <name evidence="2" type="ORF">ABIA52_000014</name>
</gene>
<accession>A0ABW8MZF3</accession>
<protein>
    <submittedName>
        <fullName evidence="2">Uncharacterized protein</fullName>
    </submittedName>
</protein>
<comment type="caution">
    <text evidence="2">The sequence shown here is derived from an EMBL/GenBank/DDBJ whole genome shotgun (WGS) entry which is preliminary data.</text>
</comment>
<evidence type="ECO:0000313" key="2">
    <source>
        <dbReference type="EMBL" id="MFK4637125.1"/>
    </source>
</evidence>
<organism evidence="2 3">
    <name type="scientific">Paenarthrobacter histidinolovorans</name>
    <dbReference type="NCBI Taxonomy" id="43664"/>
    <lineage>
        <taxon>Bacteria</taxon>
        <taxon>Bacillati</taxon>
        <taxon>Actinomycetota</taxon>
        <taxon>Actinomycetes</taxon>
        <taxon>Micrococcales</taxon>
        <taxon>Micrococcaceae</taxon>
        <taxon>Paenarthrobacter</taxon>
    </lineage>
</organism>
<dbReference type="EMBL" id="JBIYEW010000001">
    <property type="protein sequence ID" value="MFK4637125.1"/>
    <property type="molecule type" value="Genomic_DNA"/>
</dbReference>
<dbReference type="RefSeq" id="WP_404593119.1">
    <property type="nucleotide sequence ID" value="NZ_JBIYEW010000001.1"/>
</dbReference>
<keyword evidence="1" id="KW-0175">Coiled coil</keyword>
<dbReference type="Proteomes" id="UP001620520">
    <property type="component" value="Unassembled WGS sequence"/>
</dbReference>
<evidence type="ECO:0000313" key="3">
    <source>
        <dbReference type="Proteomes" id="UP001620520"/>
    </source>
</evidence>
<evidence type="ECO:0000256" key="1">
    <source>
        <dbReference type="SAM" id="Coils"/>
    </source>
</evidence>
<keyword evidence="3" id="KW-1185">Reference proteome</keyword>
<feature type="coiled-coil region" evidence="1">
    <location>
        <begin position="52"/>
        <end position="86"/>
    </location>
</feature>